<sequence length="337" mass="38641">MLFPRHFLFPSLTLVLISSPVFIQPSLARLFPKKPSDIPPLTEGDVKELQQTITLYREKFGHFKLIKSTWIKKNSDVKVAWEQTAKKVAKVLEGSGEYMTKLAKTVNNCARKDRPLNVKSRKECSNDLRRVVDRLERELKSFYLLRPMLDDVFEYPIEGAIPDSSADNPGFTAPSRLVSLNKVDPTNARMFRKAIPREGILNMNPAIYERLSLDITRYYHHLRVFCLAVDLLNLCEKHQQGDSKLLQKDMDSFTLLPMAPLLSTNEGYKWDTLGSLKRSLQTLLKQSQEQKPNCEVEDVSRVERYVPQIIQPPSLLTESIGYELKKLGGTIKRIASY</sequence>
<protein>
    <submittedName>
        <fullName evidence="2">Uncharacterized protein</fullName>
    </submittedName>
</protein>
<name>A0A4P9Y778_9FUNG</name>
<organism evidence="2 3">
    <name type="scientific">Piptocephalis cylindrospora</name>
    <dbReference type="NCBI Taxonomy" id="1907219"/>
    <lineage>
        <taxon>Eukaryota</taxon>
        <taxon>Fungi</taxon>
        <taxon>Fungi incertae sedis</taxon>
        <taxon>Zoopagomycota</taxon>
        <taxon>Zoopagomycotina</taxon>
        <taxon>Zoopagomycetes</taxon>
        <taxon>Zoopagales</taxon>
        <taxon>Piptocephalidaceae</taxon>
        <taxon>Piptocephalis</taxon>
    </lineage>
</organism>
<dbReference type="AlphaFoldDB" id="A0A4P9Y778"/>
<gene>
    <name evidence="2" type="ORF">BJ684DRAFT_15018</name>
</gene>
<keyword evidence="3" id="KW-1185">Reference proteome</keyword>
<keyword evidence="1" id="KW-0732">Signal</keyword>
<evidence type="ECO:0000313" key="2">
    <source>
        <dbReference type="EMBL" id="RKP14672.1"/>
    </source>
</evidence>
<feature type="chain" id="PRO_5020302766" evidence="1">
    <location>
        <begin position="29"/>
        <end position="337"/>
    </location>
</feature>
<proteinExistence type="predicted"/>
<evidence type="ECO:0000256" key="1">
    <source>
        <dbReference type="SAM" id="SignalP"/>
    </source>
</evidence>
<reference evidence="3" key="1">
    <citation type="journal article" date="2018" name="Nat. Microbiol.">
        <title>Leveraging single-cell genomics to expand the fungal tree of life.</title>
        <authorList>
            <person name="Ahrendt S.R."/>
            <person name="Quandt C.A."/>
            <person name="Ciobanu D."/>
            <person name="Clum A."/>
            <person name="Salamov A."/>
            <person name="Andreopoulos B."/>
            <person name="Cheng J.F."/>
            <person name="Woyke T."/>
            <person name="Pelin A."/>
            <person name="Henrissat B."/>
            <person name="Reynolds N.K."/>
            <person name="Benny G.L."/>
            <person name="Smith M.E."/>
            <person name="James T.Y."/>
            <person name="Grigoriev I.V."/>
        </authorList>
    </citation>
    <scope>NUCLEOTIDE SEQUENCE [LARGE SCALE GENOMIC DNA]</scope>
</reference>
<accession>A0A4P9Y778</accession>
<dbReference type="EMBL" id="KZ987805">
    <property type="protein sequence ID" value="RKP14672.1"/>
    <property type="molecule type" value="Genomic_DNA"/>
</dbReference>
<dbReference type="Proteomes" id="UP000267251">
    <property type="component" value="Unassembled WGS sequence"/>
</dbReference>
<evidence type="ECO:0000313" key="3">
    <source>
        <dbReference type="Proteomes" id="UP000267251"/>
    </source>
</evidence>
<feature type="signal peptide" evidence="1">
    <location>
        <begin position="1"/>
        <end position="28"/>
    </location>
</feature>